<sequence length="137" mass="15471">MREPARKALEDRVVSLVNVERSRRGLAVLGADERLRRSARRHSTDMARCRTLAHRLPGEPDPFERMLAEGFEEPGGENVAFGQETAVRVAEAWMRSAPHRANVLHPGFTRIGVGLWVDATGHWWTQNFGYDGDPVDR</sequence>
<dbReference type="Pfam" id="PF00188">
    <property type="entry name" value="CAP"/>
    <property type="match status" value="1"/>
</dbReference>
<dbReference type="RefSeq" id="WP_310306223.1">
    <property type="nucleotide sequence ID" value="NZ_BAAAXB010000001.1"/>
</dbReference>
<evidence type="ECO:0000259" key="1">
    <source>
        <dbReference type="Pfam" id="PF00188"/>
    </source>
</evidence>
<organism evidence="2 3">
    <name type="scientific">Saccharothrix longispora</name>
    <dbReference type="NCBI Taxonomy" id="33920"/>
    <lineage>
        <taxon>Bacteria</taxon>
        <taxon>Bacillati</taxon>
        <taxon>Actinomycetota</taxon>
        <taxon>Actinomycetes</taxon>
        <taxon>Pseudonocardiales</taxon>
        <taxon>Pseudonocardiaceae</taxon>
        <taxon>Saccharothrix</taxon>
    </lineage>
</organism>
<comment type="caution">
    <text evidence="2">The sequence shown here is derived from an EMBL/GenBank/DDBJ whole genome shotgun (WGS) entry which is preliminary data.</text>
</comment>
<accession>A0ABU1PS48</accession>
<dbReference type="InterPro" id="IPR014044">
    <property type="entry name" value="CAP_dom"/>
</dbReference>
<dbReference type="Gene3D" id="3.40.33.10">
    <property type="entry name" value="CAP"/>
    <property type="match status" value="1"/>
</dbReference>
<dbReference type="CDD" id="cd05379">
    <property type="entry name" value="CAP_bacterial"/>
    <property type="match status" value="1"/>
</dbReference>
<dbReference type="PANTHER" id="PTHR31157">
    <property type="entry name" value="SCP DOMAIN-CONTAINING PROTEIN"/>
    <property type="match status" value="1"/>
</dbReference>
<dbReference type="EMBL" id="JAVDSG010000001">
    <property type="protein sequence ID" value="MDR6593475.1"/>
    <property type="molecule type" value="Genomic_DNA"/>
</dbReference>
<name>A0ABU1PS48_9PSEU</name>
<dbReference type="InterPro" id="IPR035940">
    <property type="entry name" value="CAP_sf"/>
</dbReference>
<dbReference type="PANTHER" id="PTHR31157:SF1">
    <property type="entry name" value="SCP DOMAIN-CONTAINING PROTEIN"/>
    <property type="match status" value="1"/>
</dbReference>
<evidence type="ECO:0000313" key="3">
    <source>
        <dbReference type="Proteomes" id="UP001268819"/>
    </source>
</evidence>
<reference evidence="2 3" key="1">
    <citation type="submission" date="2023-07" db="EMBL/GenBank/DDBJ databases">
        <title>Sequencing the genomes of 1000 actinobacteria strains.</title>
        <authorList>
            <person name="Klenk H.-P."/>
        </authorList>
    </citation>
    <scope>NUCLEOTIDE SEQUENCE [LARGE SCALE GENOMIC DNA]</scope>
    <source>
        <strain evidence="2 3">DSM 43749</strain>
    </source>
</reference>
<feature type="domain" description="SCP" evidence="1">
    <location>
        <begin position="15"/>
        <end position="128"/>
    </location>
</feature>
<gene>
    <name evidence="2" type="ORF">J2S66_001859</name>
</gene>
<keyword evidence="3" id="KW-1185">Reference proteome</keyword>
<proteinExistence type="predicted"/>
<dbReference type="SUPFAM" id="SSF55797">
    <property type="entry name" value="PR-1-like"/>
    <property type="match status" value="1"/>
</dbReference>
<protein>
    <submittedName>
        <fullName evidence="2">Uncharacterized protein YkwD</fullName>
    </submittedName>
</protein>
<dbReference type="Proteomes" id="UP001268819">
    <property type="component" value="Unassembled WGS sequence"/>
</dbReference>
<evidence type="ECO:0000313" key="2">
    <source>
        <dbReference type="EMBL" id="MDR6593475.1"/>
    </source>
</evidence>